<dbReference type="Proteomes" id="UP001378956">
    <property type="component" value="Unassembled WGS sequence"/>
</dbReference>
<dbReference type="Gene3D" id="1.20.120.450">
    <property type="entry name" value="dinb family like domain"/>
    <property type="match status" value="1"/>
</dbReference>
<dbReference type="InterPro" id="IPR024775">
    <property type="entry name" value="DinB-like"/>
</dbReference>
<evidence type="ECO:0000313" key="3">
    <source>
        <dbReference type="Proteomes" id="UP001378956"/>
    </source>
</evidence>
<sequence length="166" mass="19030">MKTETLNKVTETTNELLNVVSALSEEQINKIPFEGSWTAGQVTDHISQSFDGVIKIVNDKAVPTERAPDKKVELIKGIFLDFTTKMSSPEFVLPAQPPHKKEILVDNLKSLTKQMTDAINKQDLSFIYTDFEIPGFGKFTRLEWINFLIYHMQRHTHQIKNIQQLV</sequence>
<gene>
    <name evidence="2" type="ORF">WAE58_06780</name>
</gene>
<dbReference type="RefSeq" id="WP_288879572.1">
    <property type="nucleotide sequence ID" value="NZ_CBFGNQ010000003.1"/>
</dbReference>
<protein>
    <submittedName>
        <fullName evidence="2">DinB family protein</fullName>
    </submittedName>
</protein>
<comment type="caution">
    <text evidence="2">The sequence shown here is derived from an EMBL/GenBank/DDBJ whole genome shotgun (WGS) entry which is preliminary data.</text>
</comment>
<organism evidence="2 3">
    <name type="scientific">Pedobacter panaciterrae</name>
    <dbReference type="NCBI Taxonomy" id="363849"/>
    <lineage>
        <taxon>Bacteria</taxon>
        <taxon>Pseudomonadati</taxon>
        <taxon>Bacteroidota</taxon>
        <taxon>Sphingobacteriia</taxon>
        <taxon>Sphingobacteriales</taxon>
        <taxon>Sphingobacteriaceae</taxon>
        <taxon>Pedobacter</taxon>
    </lineage>
</organism>
<accession>A0ABU8NIP4</accession>
<dbReference type="Pfam" id="PF12867">
    <property type="entry name" value="DinB_2"/>
    <property type="match status" value="1"/>
</dbReference>
<proteinExistence type="predicted"/>
<reference evidence="2 3" key="1">
    <citation type="submission" date="2024-03" db="EMBL/GenBank/DDBJ databases">
        <title>Sequence of Lycoming College Course Isolates.</title>
        <authorList>
            <person name="Plotts O."/>
            <person name="Newman J."/>
        </authorList>
    </citation>
    <scope>NUCLEOTIDE SEQUENCE [LARGE SCALE GENOMIC DNA]</scope>
    <source>
        <strain evidence="2 3">CJB-3</strain>
    </source>
</reference>
<feature type="domain" description="DinB-like" evidence="1">
    <location>
        <begin position="10"/>
        <end position="159"/>
    </location>
</feature>
<evidence type="ECO:0000259" key="1">
    <source>
        <dbReference type="Pfam" id="PF12867"/>
    </source>
</evidence>
<evidence type="ECO:0000313" key="2">
    <source>
        <dbReference type="EMBL" id="MEJ2902120.1"/>
    </source>
</evidence>
<keyword evidence="3" id="KW-1185">Reference proteome</keyword>
<name>A0ABU8NIP4_9SPHI</name>
<dbReference type="EMBL" id="JBBEUB010000001">
    <property type="protein sequence ID" value="MEJ2902120.1"/>
    <property type="molecule type" value="Genomic_DNA"/>
</dbReference>
<dbReference type="InterPro" id="IPR034660">
    <property type="entry name" value="DinB/YfiT-like"/>
</dbReference>
<dbReference type="SUPFAM" id="SSF109854">
    <property type="entry name" value="DinB/YfiT-like putative metalloenzymes"/>
    <property type="match status" value="1"/>
</dbReference>